<feature type="compositionally biased region" description="Basic and acidic residues" evidence="1">
    <location>
        <begin position="328"/>
        <end position="358"/>
    </location>
</feature>
<feature type="compositionally biased region" description="Polar residues" evidence="1">
    <location>
        <begin position="653"/>
        <end position="683"/>
    </location>
</feature>
<gene>
    <name evidence="2" type="ORF">M427DRAFT_255184</name>
</gene>
<sequence>MIPLRRKRSRSLQSKPQRVHSRHESSSLRGHVPDHRASIPPPKPLLHSKTAPNLETTLPTRSYDRIDPLCAAVAARIAEILEPEGETVPDEPLPVIEPVNRDQPQFRRRFRSRSSRDAALIAERRAEEVPVPPVHQVEQSKTNETEPAKANHLGFPLLPPLPKKHDHDDCIDHLPAEVSSPPTLQTLSASPTPPTSKTLAPSPPEHFRKPPLPYTPYATELNKPPRATDHTAEILISDSSIGSGAAEDARASHVDDKAHERSSAQEDSVSSCQPEATLAEWPRIGDKAHETPSDRQEGLLSHQPEGMSGEAPPIGDQPRSSGIQVQGSDRDWEQEFKTRESSMRTKLHTAETEVDQARQRQELAESALRDGKQEWETRERDWVAKVGKANRETEDAMNKLEHAEKKEKELEQLLAEATKRTELAEKKAQEAQDEVQNVTASASNLAATHMKAIETAEAAHAAALAAANRDFNERMVKADRRAEIAEARVGDAERRVAEAVHEVEKAQEAEAAMKKKATDVENTLLEVEVKTREKRILLKEMDAKVKDLTKKLEQESGGRKLAEVRAAVAEAAIERRDIALSSLAAASQKRYLELTTVWMQLVELTDNLVYAEQYIEWLQNAGKNGSTRMSMPAMADPGIYGGTKRSLNGLSMDSRASATTSRGSVVSSLMSEQDSGRSATGTASHIVPVNSENEAGEGGDAIFAAQRGTTSERETKSTISRMSSTSERERERAAADAAPLPTSLFTVPSSEFSEGKSSRSDGTQSQLEISASHGSVRGSQKWALPSNLARMGSGTPSMSDIKAVSGRFLEMRKKDAKRPANNMQSNDSVNVMLSNTSIKVVDFRTKQ</sequence>
<evidence type="ECO:0000313" key="3">
    <source>
        <dbReference type="Proteomes" id="UP000070544"/>
    </source>
</evidence>
<reference evidence="2 3" key="1">
    <citation type="journal article" date="2015" name="Genome Biol. Evol.">
        <title>Phylogenomic analyses indicate that early fungi evolved digesting cell walls of algal ancestors of land plants.</title>
        <authorList>
            <person name="Chang Y."/>
            <person name="Wang S."/>
            <person name="Sekimoto S."/>
            <person name="Aerts A.L."/>
            <person name="Choi C."/>
            <person name="Clum A."/>
            <person name="LaButti K.M."/>
            <person name="Lindquist E.A."/>
            <person name="Yee Ngan C."/>
            <person name="Ohm R.A."/>
            <person name="Salamov A.A."/>
            <person name="Grigoriev I.V."/>
            <person name="Spatafora J.W."/>
            <person name="Berbee M.L."/>
        </authorList>
    </citation>
    <scope>NUCLEOTIDE SEQUENCE [LARGE SCALE GENOMIC DNA]</scope>
    <source>
        <strain evidence="2 3">JEL478</strain>
    </source>
</reference>
<feature type="compositionally biased region" description="Basic residues" evidence="1">
    <location>
        <begin position="1"/>
        <end position="10"/>
    </location>
</feature>
<evidence type="ECO:0000313" key="2">
    <source>
        <dbReference type="EMBL" id="KXS17611.1"/>
    </source>
</evidence>
<dbReference type="EMBL" id="KQ965746">
    <property type="protein sequence ID" value="KXS17611.1"/>
    <property type="molecule type" value="Genomic_DNA"/>
</dbReference>
<feature type="region of interest" description="Disordered" evidence="1">
    <location>
        <begin position="130"/>
        <end position="226"/>
    </location>
</feature>
<evidence type="ECO:0000256" key="1">
    <source>
        <dbReference type="SAM" id="MobiDB-lite"/>
    </source>
</evidence>
<keyword evidence="3" id="KW-1185">Reference proteome</keyword>
<feature type="region of interest" description="Disordered" evidence="1">
    <location>
        <begin position="239"/>
        <end position="358"/>
    </location>
</feature>
<proteinExistence type="predicted"/>
<feature type="compositionally biased region" description="Polar residues" evidence="1">
    <location>
        <begin position="265"/>
        <end position="274"/>
    </location>
</feature>
<feature type="region of interest" description="Disordered" evidence="1">
    <location>
        <begin position="653"/>
        <end position="779"/>
    </location>
</feature>
<feature type="compositionally biased region" description="Basic and acidic residues" evidence="1">
    <location>
        <begin position="247"/>
        <end position="264"/>
    </location>
</feature>
<feature type="compositionally biased region" description="Polar residues" evidence="1">
    <location>
        <begin position="318"/>
        <end position="327"/>
    </location>
</feature>
<accession>A0A139ALE9</accession>
<feature type="compositionally biased region" description="Basic and acidic residues" evidence="1">
    <location>
        <begin position="283"/>
        <end position="297"/>
    </location>
</feature>
<feature type="region of interest" description="Disordered" evidence="1">
    <location>
        <begin position="1"/>
        <end position="58"/>
    </location>
</feature>
<dbReference type="Proteomes" id="UP000070544">
    <property type="component" value="Unassembled WGS sequence"/>
</dbReference>
<feature type="compositionally biased region" description="Basic and acidic residues" evidence="1">
    <location>
        <begin position="163"/>
        <end position="175"/>
    </location>
</feature>
<feature type="compositionally biased region" description="Basic and acidic residues" evidence="1">
    <location>
        <begin position="22"/>
        <end position="37"/>
    </location>
</feature>
<organism evidence="2 3">
    <name type="scientific">Gonapodya prolifera (strain JEL478)</name>
    <name type="common">Monoblepharis prolifera</name>
    <dbReference type="NCBI Taxonomy" id="1344416"/>
    <lineage>
        <taxon>Eukaryota</taxon>
        <taxon>Fungi</taxon>
        <taxon>Fungi incertae sedis</taxon>
        <taxon>Chytridiomycota</taxon>
        <taxon>Chytridiomycota incertae sedis</taxon>
        <taxon>Monoblepharidomycetes</taxon>
        <taxon>Monoblepharidales</taxon>
        <taxon>Gonapodyaceae</taxon>
        <taxon>Gonapodya</taxon>
    </lineage>
</organism>
<name>A0A139ALE9_GONPJ</name>
<feature type="compositionally biased region" description="Polar residues" evidence="1">
    <location>
        <begin position="180"/>
        <end position="199"/>
    </location>
</feature>
<dbReference type="AlphaFoldDB" id="A0A139ALE9"/>
<feature type="compositionally biased region" description="Polar residues" evidence="1">
    <location>
        <begin position="761"/>
        <end position="773"/>
    </location>
</feature>
<protein>
    <submittedName>
        <fullName evidence="2">Uncharacterized protein</fullName>
    </submittedName>
</protein>